<evidence type="ECO:0000313" key="6">
    <source>
        <dbReference type="EMBL" id="GIM95984.1"/>
    </source>
</evidence>
<evidence type="ECO:0000256" key="4">
    <source>
        <dbReference type="PROSITE-ProRule" id="PRU00335"/>
    </source>
</evidence>
<protein>
    <submittedName>
        <fullName evidence="6">TetR family transcriptional regulator</fullName>
    </submittedName>
</protein>
<keyword evidence="2 4" id="KW-0238">DNA-binding</keyword>
<dbReference type="AlphaFoldDB" id="A0A920BNY5"/>
<dbReference type="InterPro" id="IPR050109">
    <property type="entry name" value="HTH-type_TetR-like_transc_reg"/>
</dbReference>
<dbReference type="RefSeq" id="WP_213011666.1">
    <property type="nucleotide sequence ID" value="NZ_BOQN01000102.1"/>
</dbReference>
<dbReference type="PROSITE" id="PS50977">
    <property type="entry name" value="HTH_TETR_2"/>
    <property type="match status" value="1"/>
</dbReference>
<dbReference type="Pfam" id="PF18556">
    <property type="entry name" value="TetR_C_35"/>
    <property type="match status" value="1"/>
</dbReference>
<dbReference type="GO" id="GO:0003700">
    <property type="term" value="F:DNA-binding transcription factor activity"/>
    <property type="evidence" value="ECO:0007669"/>
    <property type="project" value="TreeGrafter"/>
</dbReference>
<dbReference type="SUPFAM" id="SSF46689">
    <property type="entry name" value="Homeodomain-like"/>
    <property type="match status" value="1"/>
</dbReference>
<dbReference type="PRINTS" id="PR00455">
    <property type="entry name" value="HTHTETR"/>
</dbReference>
<comment type="caution">
    <text evidence="6">The sequence shown here is derived from an EMBL/GenBank/DDBJ whole genome shotgun (WGS) entry which is preliminary data.</text>
</comment>
<feature type="domain" description="HTH tetR-type" evidence="5">
    <location>
        <begin position="13"/>
        <end position="73"/>
    </location>
</feature>
<evidence type="ECO:0000256" key="2">
    <source>
        <dbReference type="ARBA" id="ARBA00023125"/>
    </source>
</evidence>
<reference evidence="6 7" key="1">
    <citation type="submission" date="2021-03" db="EMBL/GenBank/DDBJ databases">
        <title>Whole genome shotgun sequence of Actinoplanes toevensis NBRC 105298.</title>
        <authorList>
            <person name="Komaki H."/>
            <person name="Tamura T."/>
        </authorList>
    </citation>
    <scope>NUCLEOTIDE SEQUENCE [LARGE SCALE GENOMIC DNA]</scope>
    <source>
        <strain evidence="6 7">NBRC 105298</strain>
    </source>
</reference>
<dbReference type="InterPro" id="IPR009057">
    <property type="entry name" value="Homeodomain-like_sf"/>
</dbReference>
<dbReference type="InterPro" id="IPR040611">
    <property type="entry name" value="AlkX_C"/>
</dbReference>
<accession>A0A920BNY5</accession>
<dbReference type="Gene3D" id="1.10.357.10">
    <property type="entry name" value="Tetracycline Repressor, domain 2"/>
    <property type="match status" value="1"/>
</dbReference>
<organism evidence="6 7">
    <name type="scientific">Paractinoplanes toevensis</name>
    <dbReference type="NCBI Taxonomy" id="571911"/>
    <lineage>
        <taxon>Bacteria</taxon>
        <taxon>Bacillati</taxon>
        <taxon>Actinomycetota</taxon>
        <taxon>Actinomycetes</taxon>
        <taxon>Micromonosporales</taxon>
        <taxon>Micromonosporaceae</taxon>
        <taxon>Paractinoplanes</taxon>
    </lineage>
</organism>
<dbReference type="EMBL" id="BOQN01000102">
    <property type="protein sequence ID" value="GIM95984.1"/>
    <property type="molecule type" value="Genomic_DNA"/>
</dbReference>
<dbReference type="PANTHER" id="PTHR30055">
    <property type="entry name" value="HTH-TYPE TRANSCRIPTIONAL REGULATOR RUTR"/>
    <property type="match status" value="1"/>
</dbReference>
<name>A0A920BNY5_9ACTN</name>
<dbReference type="Proteomes" id="UP000677082">
    <property type="component" value="Unassembled WGS sequence"/>
</dbReference>
<dbReference type="InterPro" id="IPR001647">
    <property type="entry name" value="HTH_TetR"/>
</dbReference>
<proteinExistence type="predicted"/>
<dbReference type="GO" id="GO:0000976">
    <property type="term" value="F:transcription cis-regulatory region binding"/>
    <property type="evidence" value="ECO:0007669"/>
    <property type="project" value="TreeGrafter"/>
</dbReference>
<dbReference type="PANTHER" id="PTHR30055:SF234">
    <property type="entry name" value="HTH-TYPE TRANSCRIPTIONAL REGULATOR BETI"/>
    <property type="match status" value="1"/>
</dbReference>
<evidence type="ECO:0000259" key="5">
    <source>
        <dbReference type="PROSITE" id="PS50977"/>
    </source>
</evidence>
<evidence type="ECO:0000256" key="1">
    <source>
        <dbReference type="ARBA" id="ARBA00023015"/>
    </source>
</evidence>
<evidence type="ECO:0000313" key="7">
    <source>
        <dbReference type="Proteomes" id="UP000677082"/>
    </source>
</evidence>
<dbReference type="Pfam" id="PF00440">
    <property type="entry name" value="TetR_N"/>
    <property type="match status" value="1"/>
</dbReference>
<keyword evidence="3" id="KW-0804">Transcription</keyword>
<keyword evidence="1" id="KW-0805">Transcription regulation</keyword>
<gene>
    <name evidence="6" type="ORF">Ato02nite_077770</name>
</gene>
<evidence type="ECO:0000256" key="3">
    <source>
        <dbReference type="ARBA" id="ARBA00023163"/>
    </source>
</evidence>
<sequence>MEATSSYRESNRARLRQALIRAARDLTVEHGWESVRMVDVATAVGVSRQTVYNEFDGRAGLAEALAVSEVRQFAQRIRTELFTRGGDIRAAGYAAIVLTLQEAAGNPLVRAVLTSTRGGADELLPYLTTRSEIVLTEAGDVLREWAAAFLPDTPPDTVALAIDAVIRLTVSHIILPRDTPTGTATSLAEIFVRLLQG</sequence>
<keyword evidence="7" id="KW-1185">Reference proteome</keyword>
<feature type="DNA-binding region" description="H-T-H motif" evidence="4">
    <location>
        <begin position="36"/>
        <end position="55"/>
    </location>
</feature>